<gene>
    <name evidence="2" type="ORF">BLX24_18660</name>
</gene>
<dbReference type="EMBL" id="MORL01000010">
    <property type="protein sequence ID" value="OIN57762.1"/>
    <property type="molecule type" value="Genomic_DNA"/>
</dbReference>
<reference evidence="2 3" key="1">
    <citation type="submission" date="2016-10" db="EMBL/GenBank/DDBJ databases">
        <title>Arsenicibacter rosenii gen. nov., sp. nov., an efficient arsenic-methylating bacterium isolated from an arsenic-contaminated paddy soil.</title>
        <authorList>
            <person name="Huang K."/>
        </authorList>
    </citation>
    <scope>NUCLEOTIDE SEQUENCE [LARGE SCALE GENOMIC DNA]</scope>
    <source>
        <strain evidence="2 3">SM-1</strain>
    </source>
</reference>
<feature type="region of interest" description="Disordered" evidence="1">
    <location>
        <begin position="1"/>
        <end position="63"/>
    </location>
</feature>
<feature type="compositionally biased region" description="Basic and acidic residues" evidence="1">
    <location>
        <begin position="46"/>
        <end position="63"/>
    </location>
</feature>
<sequence>MDRTDKSNQKAGKEFGTGSQTGGAKLIEEKTEDVKVSPSRVNDTSDGMKEKDFLGKSNQKDEE</sequence>
<evidence type="ECO:0000313" key="3">
    <source>
        <dbReference type="Proteomes" id="UP000181790"/>
    </source>
</evidence>
<name>A0A1S2VGB3_9BACT</name>
<feature type="compositionally biased region" description="Basic and acidic residues" evidence="1">
    <location>
        <begin position="26"/>
        <end position="35"/>
    </location>
</feature>
<feature type="compositionally biased region" description="Basic and acidic residues" evidence="1">
    <location>
        <begin position="1"/>
        <end position="13"/>
    </location>
</feature>
<evidence type="ECO:0000256" key="1">
    <source>
        <dbReference type="SAM" id="MobiDB-lite"/>
    </source>
</evidence>
<dbReference type="Proteomes" id="UP000181790">
    <property type="component" value="Unassembled WGS sequence"/>
</dbReference>
<dbReference type="RefSeq" id="WP_071504702.1">
    <property type="nucleotide sequence ID" value="NZ_MORL01000010.1"/>
</dbReference>
<comment type="caution">
    <text evidence="2">The sequence shown here is derived from an EMBL/GenBank/DDBJ whole genome shotgun (WGS) entry which is preliminary data.</text>
</comment>
<keyword evidence="3" id="KW-1185">Reference proteome</keyword>
<accession>A0A1S2VGB3</accession>
<organism evidence="2 3">
    <name type="scientific">Arsenicibacter rosenii</name>
    <dbReference type="NCBI Taxonomy" id="1750698"/>
    <lineage>
        <taxon>Bacteria</taxon>
        <taxon>Pseudomonadati</taxon>
        <taxon>Bacteroidota</taxon>
        <taxon>Cytophagia</taxon>
        <taxon>Cytophagales</taxon>
        <taxon>Spirosomataceae</taxon>
        <taxon>Arsenicibacter</taxon>
    </lineage>
</organism>
<evidence type="ECO:0000313" key="2">
    <source>
        <dbReference type="EMBL" id="OIN57762.1"/>
    </source>
</evidence>
<dbReference type="AlphaFoldDB" id="A0A1S2VGB3"/>
<protein>
    <submittedName>
        <fullName evidence="2">Uncharacterized protein</fullName>
    </submittedName>
</protein>
<proteinExistence type="predicted"/>